<keyword evidence="1" id="KW-0732">Signal</keyword>
<evidence type="ECO:0000313" key="2">
    <source>
        <dbReference type="EMBL" id="KAF9512536.1"/>
    </source>
</evidence>
<gene>
    <name evidence="2" type="ORF">BS47DRAFT_1054322</name>
</gene>
<accession>A0A9P6AXD4</accession>
<proteinExistence type="predicted"/>
<keyword evidence="3" id="KW-1185">Reference proteome</keyword>
<reference evidence="2" key="1">
    <citation type="journal article" date="2020" name="Nat. Commun.">
        <title>Large-scale genome sequencing of mycorrhizal fungi provides insights into the early evolution of symbiotic traits.</title>
        <authorList>
            <person name="Miyauchi S."/>
            <person name="Kiss E."/>
            <person name="Kuo A."/>
            <person name="Drula E."/>
            <person name="Kohler A."/>
            <person name="Sanchez-Garcia M."/>
            <person name="Morin E."/>
            <person name="Andreopoulos B."/>
            <person name="Barry K.W."/>
            <person name="Bonito G."/>
            <person name="Buee M."/>
            <person name="Carver A."/>
            <person name="Chen C."/>
            <person name="Cichocki N."/>
            <person name="Clum A."/>
            <person name="Culley D."/>
            <person name="Crous P.W."/>
            <person name="Fauchery L."/>
            <person name="Girlanda M."/>
            <person name="Hayes R.D."/>
            <person name="Keri Z."/>
            <person name="LaButti K."/>
            <person name="Lipzen A."/>
            <person name="Lombard V."/>
            <person name="Magnuson J."/>
            <person name="Maillard F."/>
            <person name="Murat C."/>
            <person name="Nolan M."/>
            <person name="Ohm R.A."/>
            <person name="Pangilinan J."/>
            <person name="Pereira M.F."/>
            <person name="Perotto S."/>
            <person name="Peter M."/>
            <person name="Pfister S."/>
            <person name="Riley R."/>
            <person name="Sitrit Y."/>
            <person name="Stielow J.B."/>
            <person name="Szollosi G."/>
            <person name="Zifcakova L."/>
            <person name="Stursova M."/>
            <person name="Spatafora J.W."/>
            <person name="Tedersoo L."/>
            <person name="Vaario L.M."/>
            <person name="Yamada A."/>
            <person name="Yan M."/>
            <person name="Wang P."/>
            <person name="Xu J."/>
            <person name="Bruns T."/>
            <person name="Baldrian P."/>
            <person name="Vilgalys R."/>
            <person name="Dunand C."/>
            <person name="Henrissat B."/>
            <person name="Grigoriev I.V."/>
            <person name="Hibbett D."/>
            <person name="Nagy L.G."/>
            <person name="Martin F.M."/>
        </authorList>
    </citation>
    <scope>NUCLEOTIDE SEQUENCE</scope>
    <source>
        <strain evidence="2">UP504</strain>
    </source>
</reference>
<feature type="chain" id="PRO_5040177697" evidence="1">
    <location>
        <begin position="22"/>
        <end position="177"/>
    </location>
</feature>
<evidence type="ECO:0000313" key="3">
    <source>
        <dbReference type="Proteomes" id="UP000886523"/>
    </source>
</evidence>
<feature type="signal peptide" evidence="1">
    <location>
        <begin position="1"/>
        <end position="21"/>
    </location>
</feature>
<dbReference type="AlphaFoldDB" id="A0A9P6AXD4"/>
<sequence length="177" mass="18373">MFTSSMTLCLILLGIFSPVFSLPACVDRGNSTSKMALDAVCTLAPKLQELGNSTLWKSEYKSSSVASVSSSVKYLTKSTSSYAVSSSGSVNYQNGMEAINLNNAYTALHLPLACPAGAVACIELQLAKCGGDGMYSVTPCPSGTVCAALPLVGRRGTVVECTTPLSRTQQIAQALVS</sequence>
<organism evidence="2 3">
    <name type="scientific">Hydnum rufescens UP504</name>
    <dbReference type="NCBI Taxonomy" id="1448309"/>
    <lineage>
        <taxon>Eukaryota</taxon>
        <taxon>Fungi</taxon>
        <taxon>Dikarya</taxon>
        <taxon>Basidiomycota</taxon>
        <taxon>Agaricomycotina</taxon>
        <taxon>Agaricomycetes</taxon>
        <taxon>Cantharellales</taxon>
        <taxon>Hydnaceae</taxon>
        <taxon>Hydnum</taxon>
    </lineage>
</organism>
<name>A0A9P6AXD4_9AGAM</name>
<evidence type="ECO:0000256" key="1">
    <source>
        <dbReference type="SAM" id="SignalP"/>
    </source>
</evidence>
<comment type="caution">
    <text evidence="2">The sequence shown here is derived from an EMBL/GenBank/DDBJ whole genome shotgun (WGS) entry which is preliminary data.</text>
</comment>
<dbReference type="OrthoDB" id="2362516at2759"/>
<dbReference type="Proteomes" id="UP000886523">
    <property type="component" value="Unassembled WGS sequence"/>
</dbReference>
<protein>
    <submittedName>
        <fullName evidence="2">Uncharacterized protein</fullName>
    </submittedName>
</protein>
<dbReference type="EMBL" id="MU128985">
    <property type="protein sequence ID" value="KAF9512536.1"/>
    <property type="molecule type" value="Genomic_DNA"/>
</dbReference>